<keyword evidence="2" id="KW-1185">Reference proteome</keyword>
<feature type="non-terminal residue" evidence="1">
    <location>
        <position position="1"/>
    </location>
</feature>
<accession>G4YVM6</accession>
<sequence>LSSCPIYFKQALRRKMLKLGIAEREIYISMEEGAMDELTTIRQFEIVRSGILNVQCTIREECQDQGIAYSTEAWAKFWKYFVHTWIKKYKPEDWNVYGVQEDIVNRTNNPLESYNRTLNRAMGDPHPT</sequence>
<dbReference type="AlphaFoldDB" id="G4YVM6"/>
<organism evidence="1 2">
    <name type="scientific">Phytophthora sojae (strain P6497)</name>
    <name type="common">Soybean stem and root rot agent</name>
    <name type="synonym">Phytophthora megasperma f. sp. glycines</name>
    <dbReference type="NCBI Taxonomy" id="1094619"/>
    <lineage>
        <taxon>Eukaryota</taxon>
        <taxon>Sar</taxon>
        <taxon>Stramenopiles</taxon>
        <taxon>Oomycota</taxon>
        <taxon>Peronosporomycetes</taxon>
        <taxon>Peronosporales</taxon>
        <taxon>Peronosporaceae</taxon>
        <taxon>Phytophthora</taxon>
    </lineage>
</organism>
<evidence type="ECO:0008006" key="3">
    <source>
        <dbReference type="Google" id="ProtNLM"/>
    </source>
</evidence>
<dbReference type="RefSeq" id="XP_009521346.1">
    <property type="nucleotide sequence ID" value="XM_009523051.1"/>
</dbReference>
<dbReference type="KEGG" id="psoj:PHYSODRAFT_372994"/>
<evidence type="ECO:0000313" key="2">
    <source>
        <dbReference type="Proteomes" id="UP000002640"/>
    </source>
</evidence>
<name>G4YVM6_PHYSP</name>
<evidence type="ECO:0000313" key="1">
    <source>
        <dbReference type="EMBL" id="EGZ26058.1"/>
    </source>
</evidence>
<dbReference type="EMBL" id="JH159152">
    <property type="protein sequence ID" value="EGZ26058.1"/>
    <property type="molecule type" value="Genomic_DNA"/>
</dbReference>
<reference evidence="1 2" key="1">
    <citation type="journal article" date="2006" name="Science">
        <title>Phytophthora genome sequences uncover evolutionary origins and mechanisms of pathogenesis.</title>
        <authorList>
            <person name="Tyler B.M."/>
            <person name="Tripathy S."/>
            <person name="Zhang X."/>
            <person name="Dehal P."/>
            <person name="Jiang R.H."/>
            <person name="Aerts A."/>
            <person name="Arredondo F.D."/>
            <person name="Baxter L."/>
            <person name="Bensasson D."/>
            <person name="Beynon J.L."/>
            <person name="Chapman J."/>
            <person name="Damasceno C.M."/>
            <person name="Dorrance A.E."/>
            <person name="Dou D."/>
            <person name="Dickerman A.W."/>
            <person name="Dubchak I.L."/>
            <person name="Garbelotto M."/>
            <person name="Gijzen M."/>
            <person name="Gordon S.G."/>
            <person name="Govers F."/>
            <person name="Grunwald N.J."/>
            <person name="Huang W."/>
            <person name="Ivors K.L."/>
            <person name="Jones R.W."/>
            <person name="Kamoun S."/>
            <person name="Krampis K."/>
            <person name="Lamour K.H."/>
            <person name="Lee M.K."/>
            <person name="McDonald W.H."/>
            <person name="Medina M."/>
            <person name="Meijer H.J."/>
            <person name="Nordberg E.K."/>
            <person name="Maclean D.J."/>
            <person name="Ospina-Giraldo M.D."/>
            <person name="Morris P.F."/>
            <person name="Phuntumart V."/>
            <person name="Putnam N.H."/>
            <person name="Rash S."/>
            <person name="Rose J.K."/>
            <person name="Sakihama Y."/>
            <person name="Salamov A.A."/>
            <person name="Savidor A."/>
            <person name="Scheuring C.F."/>
            <person name="Smith B.M."/>
            <person name="Sobral B.W."/>
            <person name="Terry A."/>
            <person name="Torto-Alalibo T.A."/>
            <person name="Win J."/>
            <person name="Xu Z."/>
            <person name="Zhang H."/>
            <person name="Grigoriev I.V."/>
            <person name="Rokhsar D.S."/>
            <person name="Boore J.L."/>
        </authorList>
    </citation>
    <scope>NUCLEOTIDE SEQUENCE [LARGE SCALE GENOMIC DNA]</scope>
    <source>
        <strain evidence="1 2">P6497</strain>
    </source>
</reference>
<feature type="non-terminal residue" evidence="1">
    <location>
        <position position="128"/>
    </location>
</feature>
<dbReference type="Proteomes" id="UP000002640">
    <property type="component" value="Unassembled WGS sequence"/>
</dbReference>
<protein>
    <recommendedName>
        <fullName evidence="3">MULE transposase domain-containing protein</fullName>
    </recommendedName>
</protein>
<dbReference type="InParanoid" id="G4YVM6"/>
<gene>
    <name evidence="1" type="ORF">PHYSODRAFT_372994</name>
</gene>
<dbReference type="GeneID" id="20650399"/>
<proteinExistence type="predicted"/>